<dbReference type="Proteomes" id="UP001500879">
    <property type="component" value="Unassembled WGS sequence"/>
</dbReference>
<feature type="signal peptide" evidence="2">
    <location>
        <begin position="1"/>
        <end position="31"/>
    </location>
</feature>
<dbReference type="Gene3D" id="2.40.128.340">
    <property type="match status" value="2"/>
</dbReference>
<dbReference type="EMBL" id="BAAABX010000026">
    <property type="protein sequence ID" value="GAA0403400.1"/>
    <property type="molecule type" value="Genomic_DNA"/>
</dbReference>
<evidence type="ECO:0000313" key="5">
    <source>
        <dbReference type="Proteomes" id="UP001500879"/>
    </source>
</evidence>
<evidence type="ECO:0000259" key="3">
    <source>
        <dbReference type="PROSITE" id="PS50240"/>
    </source>
</evidence>
<accession>A0ABN0YP63</accession>
<evidence type="ECO:0000256" key="1">
    <source>
        <dbReference type="ARBA" id="ARBA00022729"/>
    </source>
</evidence>
<dbReference type="InterPro" id="IPR028994">
    <property type="entry name" value="Integrin_alpha_N"/>
</dbReference>
<sequence>MFGRGSRPIWAAGVLTTVVATGALVAAPAHAVIGDEVQDGQYRFTVKLDIGDGKRSCTGAVIDERWVLTAASCFADGTGDGSKVAAGAPKENTLVTAAGGGRGSKVVRLVPHKDRDLVMALLQSGLGSAATPVAVGANAPAQGEELLGSGFGRTKDQWVPGKAHSGVFTVDAVKDGAFDATGKNGAGMCKGDAGSPFFREKDGAFELVGVNHASWQGGCLGTVNESRTGTVNTRVDDVNSWIQQTRVISKAGMVKENFLTTADFNGDGRTDVAAIHYDGTLHAYYTSADGTLEYGRPLWNDDSWKSYKKIVGGDFNGDGKGDIIALGGDDNLYLYLGDNKGNLAPRKKIWNDASWATMQHIARYKADDSGRDGLIAVWGNGALFSYTTGPDGTLTGQKSEMWRDRTWGGTKHLTTGDFNGDGKDDIAMAAYDGQLRLYTGNGKGSFDDAKNMWRDKSWGSMWAVMGGDFNGDGKADLIGRWAPDNMSAAEKAREAAADASSAAMGLPLRAYEMRWYGGDGKGALGDGRSMWPAGVVLRK</sequence>
<dbReference type="SMART" id="SM00020">
    <property type="entry name" value="Tryp_SPc"/>
    <property type="match status" value="1"/>
</dbReference>
<dbReference type="InterPro" id="IPR009003">
    <property type="entry name" value="Peptidase_S1_PA"/>
</dbReference>
<dbReference type="SUPFAM" id="SSF50494">
    <property type="entry name" value="Trypsin-like serine proteases"/>
    <property type="match status" value="1"/>
</dbReference>
<protein>
    <submittedName>
        <fullName evidence="4">Trypsin-like serine protease</fullName>
    </submittedName>
</protein>
<dbReference type="PANTHER" id="PTHR44103">
    <property type="entry name" value="PROPROTEIN CONVERTASE P"/>
    <property type="match status" value="1"/>
</dbReference>
<feature type="domain" description="Peptidase S1" evidence="3">
    <location>
        <begin position="32"/>
        <end position="247"/>
    </location>
</feature>
<dbReference type="Gene3D" id="2.40.10.10">
    <property type="entry name" value="Trypsin-like serine proteases"/>
    <property type="match status" value="1"/>
</dbReference>
<keyword evidence="1 2" id="KW-0732">Signal</keyword>
<organism evidence="4 5">
    <name type="scientific">Streptomyces luteireticuli</name>
    <dbReference type="NCBI Taxonomy" id="173858"/>
    <lineage>
        <taxon>Bacteria</taxon>
        <taxon>Bacillati</taxon>
        <taxon>Actinomycetota</taxon>
        <taxon>Actinomycetes</taxon>
        <taxon>Kitasatosporales</taxon>
        <taxon>Streptomycetaceae</taxon>
        <taxon>Streptomyces</taxon>
    </lineage>
</organism>
<dbReference type="SUPFAM" id="SSF69318">
    <property type="entry name" value="Integrin alpha N-terminal domain"/>
    <property type="match status" value="1"/>
</dbReference>
<dbReference type="PANTHER" id="PTHR44103:SF1">
    <property type="entry name" value="PROPROTEIN CONVERTASE P"/>
    <property type="match status" value="1"/>
</dbReference>
<proteinExistence type="predicted"/>
<keyword evidence="5" id="KW-1185">Reference proteome</keyword>
<gene>
    <name evidence="4" type="ORF">GCM10010357_25510</name>
</gene>
<comment type="caution">
    <text evidence="4">The sequence shown here is derived from an EMBL/GenBank/DDBJ whole genome shotgun (WGS) entry which is preliminary data.</text>
</comment>
<name>A0ABN0YP63_9ACTN</name>
<dbReference type="InterPro" id="IPR013517">
    <property type="entry name" value="FG-GAP"/>
</dbReference>
<feature type="chain" id="PRO_5045470257" evidence="2">
    <location>
        <begin position="32"/>
        <end position="539"/>
    </location>
</feature>
<dbReference type="InterPro" id="IPR001254">
    <property type="entry name" value="Trypsin_dom"/>
</dbReference>
<dbReference type="InterPro" id="IPR043504">
    <property type="entry name" value="Peptidase_S1_PA_chymotrypsin"/>
</dbReference>
<reference evidence="4 5" key="1">
    <citation type="journal article" date="2019" name="Int. J. Syst. Evol. Microbiol.">
        <title>The Global Catalogue of Microorganisms (GCM) 10K type strain sequencing project: providing services to taxonomists for standard genome sequencing and annotation.</title>
        <authorList>
            <consortium name="The Broad Institute Genomics Platform"/>
            <consortium name="The Broad Institute Genome Sequencing Center for Infectious Disease"/>
            <person name="Wu L."/>
            <person name="Ma J."/>
        </authorList>
    </citation>
    <scope>NUCLEOTIDE SEQUENCE [LARGE SCALE GENOMIC DNA]</scope>
    <source>
        <strain evidence="4 5">JCM 4788</strain>
    </source>
</reference>
<evidence type="ECO:0000256" key="2">
    <source>
        <dbReference type="SAM" id="SignalP"/>
    </source>
</evidence>
<evidence type="ECO:0000313" key="4">
    <source>
        <dbReference type="EMBL" id="GAA0403400.1"/>
    </source>
</evidence>
<dbReference type="Pfam" id="PF13517">
    <property type="entry name" value="FG-GAP_3"/>
    <property type="match status" value="2"/>
</dbReference>
<dbReference type="Pfam" id="PF00089">
    <property type="entry name" value="Trypsin"/>
    <property type="match status" value="1"/>
</dbReference>
<dbReference type="PROSITE" id="PS50240">
    <property type="entry name" value="TRYPSIN_DOM"/>
    <property type="match status" value="1"/>
</dbReference>
<dbReference type="RefSeq" id="WP_344023326.1">
    <property type="nucleotide sequence ID" value="NZ_BAAABX010000026.1"/>
</dbReference>